<organism evidence="1 2">
    <name type="scientific">Brevibacterium antiquum CNRZ 918</name>
    <dbReference type="NCBI Taxonomy" id="1255637"/>
    <lineage>
        <taxon>Bacteria</taxon>
        <taxon>Bacillati</taxon>
        <taxon>Actinomycetota</taxon>
        <taxon>Actinomycetes</taxon>
        <taxon>Micrococcales</taxon>
        <taxon>Brevibacteriaceae</taxon>
        <taxon>Brevibacterium</taxon>
    </lineage>
</organism>
<dbReference type="AlphaFoldDB" id="A0A2H1IHL1"/>
<sequence>MSNQILKEALSVFADEEWADGLRLLESHSARLVKSTDIPSDDLNNAWALAHESASCGNTDVAAALFGYCCPYMTTISVSDLKTMCMSGAAADALRICADASLDFGTRFVGTAYALNSLGRLDEFIVRNYSKIVQLIKNYLDASLAEGELIVQFVLLSRGLMVNPDVIDPGTNISHPIRAWLAYLKGAMRPADMLVELKGCEPDFSWLPALKAMHLIRRCIVSVEQLIELRTDSGANIGDFDSTYGLESSPHQGLCQLLDDLTDVDFHIQAQRLPELITQGPSSSSRDATSVEEAEFPINRFYSYAYTTVNDLFSQNVVTNVSNLERELKYHVNQFGYNSPLAICLRQLMVLALLKTGHTSRAGSEARLLLADGNQRNCLNYLLSMVQAFHRLSRRNLVWELPSTNASKDNRIDSLLVVEGLLRDIKEIEVSAPVGEGAFPVERLLPIVSIYRDIVNALRDSTVPAVVSRIGSACDELIRAKYRDREAIFRLRFTQALLLESLGRIEHAQRVLSYVHSRAQKLNLSANLESWARVSLVRVLLAMGRLEDANRLVDHVDLTGDDALVELYAKSLVLHRQGAITEAKLYSESFSNGKPDRDDYLVLRLAAYDDDDATEEVGAIMISPSLETN</sequence>
<name>A0A2H1IHL1_9MICO</name>
<gene>
    <name evidence="1" type="ORF">BANT918_01009</name>
</gene>
<protein>
    <submittedName>
        <fullName evidence="1">Uncharacterized protein</fullName>
    </submittedName>
</protein>
<proteinExistence type="predicted"/>
<dbReference type="Proteomes" id="UP000234433">
    <property type="component" value="Unassembled WGS sequence"/>
</dbReference>
<evidence type="ECO:0000313" key="1">
    <source>
        <dbReference type="EMBL" id="SMX74689.1"/>
    </source>
</evidence>
<accession>A0A2H1IHL1</accession>
<evidence type="ECO:0000313" key="2">
    <source>
        <dbReference type="Proteomes" id="UP000234433"/>
    </source>
</evidence>
<reference evidence="1 2" key="1">
    <citation type="submission" date="2017-03" db="EMBL/GenBank/DDBJ databases">
        <authorList>
            <person name="Afonso C.L."/>
            <person name="Miller P.J."/>
            <person name="Scott M.A."/>
            <person name="Spackman E."/>
            <person name="Goraichik I."/>
            <person name="Dimitrov K.M."/>
            <person name="Suarez D.L."/>
            <person name="Swayne D.E."/>
        </authorList>
    </citation>
    <scope>NUCLEOTIDE SEQUENCE [LARGE SCALE GENOMIC DNA]</scope>
    <source>
        <strain evidence="1 2">CNRZ 918</strain>
    </source>
</reference>
<dbReference type="EMBL" id="FXZD01000002">
    <property type="protein sequence ID" value="SMX74689.1"/>
    <property type="molecule type" value="Genomic_DNA"/>
</dbReference>